<sequence length="390" mass="44910">MKYCKNCLQPDTRPGVVFIDGICGACRWEKESKLIDWKQRENELKDIAQNAKSKAKGAYDCVVGVSGGKDSTFQAFYARDVLGLRVLLVNHEPMEITPIGRANFENLKNHGFETISINPNRHIAKKLMKKAFWEYLNPTKPIEYTLYASAYIIADMFNIPMILQGENAALTLGANKGLQDNSGNALNIVQSNTLKDDPLSIYMDEEIELKDLFLYKVPVKELMQKDITAVWLNYYTDKWSTGNNAKFSMQRGLSIYPKDINPYDIGTYRRCSQLDAYTTIVNQYFKYVKFGFGQCADHVGYDLRKENISKDEAKFLLRELDGKYGEFYMDKMSSYLDLSKDEIIDHANKFRGDMFELDENGDYKLKDPIWEIEPIKGDYSVKDIMSKLDY</sequence>
<keyword evidence="1" id="KW-0808">Transferase</keyword>
<dbReference type="EMBL" id="CP018789">
    <property type="protein sequence ID" value="ARR00630.1"/>
    <property type="molecule type" value="Genomic_DNA"/>
</dbReference>
<accession>A0A1X9SWJ8</accession>
<dbReference type="AlphaFoldDB" id="A0A1X9SWJ8"/>
<dbReference type="InterPro" id="IPR014729">
    <property type="entry name" value="Rossmann-like_a/b/a_fold"/>
</dbReference>
<dbReference type="RefSeq" id="WP_086297293.1">
    <property type="nucleotide sequence ID" value="NZ_CP018789.1"/>
</dbReference>
<organism evidence="1 2">
    <name type="scientific">Campylobacter porcelli</name>
    <dbReference type="NCBI Taxonomy" id="1660073"/>
    <lineage>
        <taxon>Bacteria</taxon>
        <taxon>Pseudomonadati</taxon>
        <taxon>Campylobacterota</taxon>
        <taxon>Epsilonproteobacteria</taxon>
        <taxon>Campylobacterales</taxon>
        <taxon>Campylobacteraceae</taxon>
        <taxon>Campylobacter</taxon>
    </lineage>
</organism>
<protein>
    <submittedName>
        <fullName evidence="1">N-acetyl sugar amidotransferase</fullName>
    </submittedName>
</protein>
<evidence type="ECO:0000313" key="2">
    <source>
        <dbReference type="Proteomes" id="UP000194260"/>
    </source>
</evidence>
<dbReference type="InterPro" id="IPR020022">
    <property type="entry name" value="N-acetyl_sugar_amidoTrfase"/>
</dbReference>
<dbReference type="KEGG" id="camy:CSUIS_0815"/>
<gene>
    <name evidence="1" type="ORF">CSUIS_0815</name>
</gene>
<evidence type="ECO:0000313" key="1">
    <source>
        <dbReference type="EMBL" id="ARR00630.1"/>
    </source>
</evidence>
<reference evidence="2" key="1">
    <citation type="journal article" date="2017" name="Genome Biol. Evol.">
        <title>Comparative Genomic Analysis Identifies a Campylobacter Clade Deficient in Selenium Metabolism.</title>
        <authorList>
            <person name="Miller W.G."/>
            <person name="Yee E."/>
            <person name="Lopes B.S."/>
            <person name="Chapman M.H."/>
            <person name="Huynh S."/>
            <person name="Bono J.L."/>
            <person name="Parker C.T."/>
            <person name="Strachan N.J.C."/>
            <person name="Forbes K.J."/>
        </authorList>
    </citation>
    <scope>NUCLEOTIDE SEQUENCE [LARGE SCALE GENOMIC DNA]</scope>
    <source>
        <strain evidence="2">RM6137</strain>
    </source>
</reference>
<name>A0A1X9SWJ8_9BACT</name>
<proteinExistence type="predicted"/>
<dbReference type="STRING" id="1660073.CSUIS_0815"/>
<dbReference type="Gene3D" id="3.40.50.620">
    <property type="entry name" value="HUPs"/>
    <property type="match status" value="1"/>
</dbReference>
<dbReference type="NCBIfam" id="TIGR03573">
    <property type="entry name" value="WbuX"/>
    <property type="match status" value="1"/>
</dbReference>
<dbReference type="Proteomes" id="UP000194260">
    <property type="component" value="Chromosome"/>
</dbReference>
<dbReference type="SUPFAM" id="SSF52402">
    <property type="entry name" value="Adenine nucleotide alpha hydrolases-like"/>
    <property type="match status" value="1"/>
</dbReference>
<dbReference type="GO" id="GO:0016740">
    <property type="term" value="F:transferase activity"/>
    <property type="evidence" value="ECO:0007669"/>
    <property type="project" value="UniProtKB-KW"/>
</dbReference>